<evidence type="ECO:0000313" key="8">
    <source>
        <dbReference type="Proteomes" id="UP000023775"/>
    </source>
</evidence>
<organism evidence="7 8">
    <name type="scientific">Aeromonas diversa CDC 2478-85</name>
    <dbReference type="NCBI Taxonomy" id="1268237"/>
    <lineage>
        <taxon>Bacteria</taxon>
        <taxon>Pseudomonadati</taxon>
        <taxon>Pseudomonadota</taxon>
        <taxon>Gammaproteobacteria</taxon>
        <taxon>Aeromonadales</taxon>
        <taxon>Aeromonadaceae</taxon>
        <taxon>Aeromonas</taxon>
    </lineage>
</organism>
<reference evidence="7 8" key="1">
    <citation type="journal article" date="2013" name="Genome Announc.">
        <title>Draft Genome Sequence of the Aeromonas diversa Type Strain.</title>
        <authorList>
            <person name="Farfan M."/>
            <person name="Spataro N."/>
            <person name="Sanglas A."/>
            <person name="Albarral V."/>
            <person name="Loren J.G."/>
            <person name="Bosch E."/>
            <person name="Fuste M.C."/>
        </authorList>
    </citation>
    <scope>NUCLEOTIDE SEQUENCE [LARGE SCALE GENOMIC DNA]</scope>
    <source>
        <strain evidence="7 8">2478-85</strain>
    </source>
</reference>
<comment type="caution">
    <text evidence="7">The sequence shown here is derived from an EMBL/GenBank/DDBJ whole genome shotgun (WGS) entry which is preliminary data.</text>
</comment>
<feature type="transmembrane region" description="Helical" evidence="5">
    <location>
        <begin position="239"/>
        <end position="258"/>
    </location>
</feature>
<dbReference type="Proteomes" id="UP000023775">
    <property type="component" value="Unassembled WGS sequence"/>
</dbReference>
<feature type="domain" description="Sodium/calcium exchanger membrane region" evidence="6">
    <location>
        <begin position="4"/>
        <end position="143"/>
    </location>
</feature>
<evidence type="ECO:0000259" key="6">
    <source>
        <dbReference type="Pfam" id="PF01699"/>
    </source>
</evidence>
<dbReference type="eggNOG" id="COG0530">
    <property type="taxonomic scope" value="Bacteria"/>
</dbReference>
<dbReference type="PANTHER" id="PTHR10846">
    <property type="entry name" value="SODIUM/POTASSIUM/CALCIUM EXCHANGER"/>
    <property type="match status" value="1"/>
</dbReference>
<evidence type="ECO:0000256" key="5">
    <source>
        <dbReference type="SAM" id="Phobius"/>
    </source>
</evidence>
<dbReference type="Gene3D" id="6.10.280.80">
    <property type="entry name" value="NCX, peripheral helical region"/>
    <property type="match status" value="1"/>
</dbReference>
<dbReference type="PANTHER" id="PTHR10846:SF8">
    <property type="entry name" value="INNER MEMBRANE PROTEIN YRBG"/>
    <property type="match status" value="1"/>
</dbReference>
<comment type="subcellular location">
    <subcellularLocation>
        <location evidence="1">Membrane</location>
        <topology evidence="1">Multi-pass membrane protein</topology>
    </subcellularLocation>
</comment>
<keyword evidence="3 5" id="KW-1133">Transmembrane helix</keyword>
<dbReference type="GO" id="GO:0005262">
    <property type="term" value="F:calcium channel activity"/>
    <property type="evidence" value="ECO:0007669"/>
    <property type="project" value="TreeGrafter"/>
</dbReference>
<evidence type="ECO:0000256" key="3">
    <source>
        <dbReference type="ARBA" id="ARBA00022989"/>
    </source>
</evidence>
<feature type="transmembrane region" description="Helical" evidence="5">
    <location>
        <begin position="176"/>
        <end position="194"/>
    </location>
</feature>
<proteinExistence type="predicted"/>
<dbReference type="RefSeq" id="WP_005352183.1">
    <property type="nucleotide sequence ID" value="NZ_APVG01000020.1"/>
</dbReference>
<dbReference type="Pfam" id="PF01699">
    <property type="entry name" value="Na_Ca_ex"/>
    <property type="match status" value="2"/>
</dbReference>
<dbReference type="InterPro" id="IPR044880">
    <property type="entry name" value="NCX_ion-bd_dom_sf"/>
</dbReference>
<dbReference type="GO" id="GO:0008273">
    <property type="term" value="F:calcium, potassium:sodium antiporter activity"/>
    <property type="evidence" value="ECO:0007669"/>
    <property type="project" value="TreeGrafter"/>
</dbReference>
<feature type="transmembrane region" description="Helical" evidence="5">
    <location>
        <begin position="330"/>
        <end position="351"/>
    </location>
</feature>
<feature type="transmembrane region" description="Helical" evidence="5">
    <location>
        <begin position="125"/>
        <end position="144"/>
    </location>
</feature>
<accession>N9VLF1</accession>
<feature type="domain" description="Sodium/calcium exchanger membrane region" evidence="6">
    <location>
        <begin position="176"/>
        <end position="318"/>
    </location>
</feature>
<evidence type="ECO:0000256" key="2">
    <source>
        <dbReference type="ARBA" id="ARBA00022692"/>
    </source>
</evidence>
<dbReference type="GO" id="GO:0006874">
    <property type="term" value="P:intracellular calcium ion homeostasis"/>
    <property type="evidence" value="ECO:0007669"/>
    <property type="project" value="TreeGrafter"/>
</dbReference>
<feature type="transmembrane region" description="Helical" evidence="5">
    <location>
        <begin position="102"/>
        <end position="119"/>
    </location>
</feature>
<evidence type="ECO:0000256" key="1">
    <source>
        <dbReference type="ARBA" id="ARBA00004141"/>
    </source>
</evidence>
<evidence type="ECO:0000256" key="4">
    <source>
        <dbReference type="ARBA" id="ARBA00023136"/>
    </source>
</evidence>
<dbReference type="AlphaFoldDB" id="N9VLF1"/>
<protein>
    <submittedName>
        <fullName evidence="7">CaCA family Na(+)/Ca(+) antiporter</fullName>
    </submittedName>
</protein>
<sequence length="359" mass="37730">MATLLWMALGLVFLVLGAEALVRGASRLATLVGISPLVVGLTVVAFGTSAPELAVSVQSALDGQAGIAVGNVVGSNIFNVLFILGISALIVPLAVSQQLVRLDVPLMIGISLLVLVLGWDGRLSPLEGALLFAGIVSYTVFLVVQSRKESKAIEQEYEQEFGAKEENTPLTWARNLLFIVAGLALLIMGSRLLVEGAIEIAHYFGVSDLVIGLTIVAAGTSLPEVVTSIVAALRGERDIAVGNVVGSNIFNILCVLGLTSMVAPGGLEVSETALRFDIPVMIAVALACLPIFFTGYTIARWEGALFLAYYVAYTVWLILSATSSTLQGSFLAAMTGFVLPLTAITLVVLAVRAWRAGRQ</sequence>
<keyword evidence="4 5" id="KW-0472">Membrane</keyword>
<evidence type="ECO:0000313" key="7">
    <source>
        <dbReference type="EMBL" id="ENY72156.1"/>
    </source>
</evidence>
<dbReference type="Gene3D" id="1.20.1420.30">
    <property type="entry name" value="NCX, central ion-binding region"/>
    <property type="match status" value="2"/>
</dbReference>
<keyword evidence="2 5" id="KW-0812">Transmembrane</keyword>
<dbReference type="PATRIC" id="fig|1268237.3.peg.1810"/>
<dbReference type="InterPro" id="IPR004481">
    <property type="entry name" value="K/Na/Ca-exchanger"/>
</dbReference>
<dbReference type="EMBL" id="APVG01000020">
    <property type="protein sequence ID" value="ENY72156.1"/>
    <property type="molecule type" value="Genomic_DNA"/>
</dbReference>
<dbReference type="InterPro" id="IPR004837">
    <property type="entry name" value="NaCa_Exmemb"/>
</dbReference>
<name>N9VLF1_9GAMM</name>
<dbReference type="NCBIfam" id="TIGR00367">
    <property type="entry name" value="calcium/sodium antiporter"/>
    <property type="match status" value="1"/>
</dbReference>
<gene>
    <name evidence="7" type="ORF">G114_09189</name>
</gene>
<dbReference type="GO" id="GO:0005886">
    <property type="term" value="C:plasma membrane"/>
    <property type="evidence" value="ECO:0007669"/>
    <property type="project" value="TreeGrafter"/>
</dbReference>
<feature type="transmembrane region" description="Helical" evidence="5">
    <location>
        <begin position="306"/>
        <end position="324"/>
    </location>
</feature>
<feature type="transmembrane region" description="Helical" evidence="5">
    <location>
        <begin position="278"/>
        <end position="299"/>
    </location>
</feature>
<dbReference type="OrthoDB" id="9794225at2"/>
<keyword evidence="8" id="KW-1185">Reference proteome</keyword>